<dbReference type="Gene3D" id="3.30.450.30">
    <property type="entry name" value="Dynein light chain 2a, cytoplasmic"/>
    <property type="match status" value="1"/>
</dbReference>
<gene>
    <name evidence="2" type="ORF">BCF44_105428</name>
</gene>
<organism evidence="2 3">
    <name type="scientific">Kutzneria buriramensis</name>
    <dbReference type="NCBI Taxonomy" id="1045776"/>
    <lineage>
        <taxon>Bacteria</taxon>
        <taxon>Bacillati</taxon>
        <taxon>Actinomycetota</taxon>
        <taxon>Actinomycetes</taxon>
        <taxon>Pseudonocardiales</taxon>
        <taxon>Pseudonocardiaceae</taxon>
        <taxon>Kutzneria</taxon>
    </lineage>
</organism>
<dbReference type="RefSeq" id="WP_116175318.1">
    <property type="nucleotide sequence ID" value="NZ_CP144375.1"/>
</dbReference>
<protein>
    <submittedName>
        <fullName evidence="2">Putative regulator of Ras-like GTPase activity (Roadblock/LC7/MglB family)</fullName>
    </submittedName>
</protein>
<dbReference type="InterPro" id="IPR004942">
    <property type="entry name" value="Roadblock/LAMTOR2_dom"/>
</dbReference>
<dbReference type="PANTHER" id="PTHR36222:SF1">
    <property type="entry name" value="SERINE PROTEASE INHIBITOR RV3364C"/>
    <property type="match status" value="1"/>
</dbReference>
<dbReference type="SMART" id="SM00960">
    <property type="entry name" value="Robl_LC7"/>
    <property type="match status" value="1"/>
</dbReference>
<feature type="domain" description="Roadblock/LAMTOR2" evidence="1">
    <location>
        <begin position="12"/>
        <end position="102"/>
    </location>
</feature>
<dbReference type="InterPro" id="IPR053141">
    <property type="entry name" value="Mycobact_SerProt_Inhib_Rv3364c"/>
</dbReference>
<dbReference type="PANTHER" id="PTHR36222">
    <property type="entry name" value="SERINE PROTEASE INHIBITOR RV3364C"/>
    <property type="match status" value="1"/>
</dbReference>
<dbReference type="AlphaFoldDB" id="A0A3E0HQ93"/>
<dbReference type="SUPFAM" id="SSF103196">
    <property type="entry name" value="Roadblock/LC7 domain"/>
    <property type="match status" value="1"/>
</dbReference>
<keyword evidence="3" id="KW-1185">Reference proteome</keyword>
<proteinExistence type="predicted"/>
<reference evidence="2 3" key="1">
    <citation type="submission" date="2018-08" db="EMBL/GenBank/DDBJ databases">
        <title>Genomic Encyclopedia of Archaeal and Bacterial Type Strains, Phase II (KMG-II): from individual species to whole genera.</title>
        <authorList>
            <person name="Goeker M."/>
        </authorList>
    </citation>
    <scope>NUCLEOTIDE SEQUENCE [LARGE SCALE GENOMIC DNA]</scope>
    <source>
        <strain evidence="2 3">DSM 45791</strain>
    </source>
</reference>
<dbReference type="EMBL" id="QUNO01000005">
    <property type="protein sequence ID" value="REH48569.1"/>
    <property type="molecule type" value="Genomic_DNA"/>
</dbReference>
<evidence type="ECO:0000313" key="2">
    <source>
        <dbReference type="EMBL" id="REH48569.1"/>
    </source>
</evidence>
<name>A0A3E0HQ93_9PSEU</name>
<evidence type="ECO:0000313" key="3">
    <source>
        <dbReference type="Proteomes" id="UP000256269"/>
    </source>
</evidence>
<dbReference type="Proteomes" id="UP000256269">
    <property type="component" value="Unassembled WGS sequence"/>
</dbReference>
<accession>A0A3E0HQ93</accession>
<dbReference type="Pfam" id="PF03259">
    <property type="entry name" value="Robl_LC7"/>
    <property type="match status" value="1"/>
</dbReference>
<sequence length="143" mass="15034">MNEKATSETDLNWLLDNLVERVVAAQHAVVLSADGLLIGKSRELSRDDSDQLSAMASAFQSLARGAGRHFSGGQVRQTIVEMEHAYLFVTAAGRGACLAVLAGESADVGLIAYEMNLLVKQVGVYLSSAPRTAAAAADTGQRA</sequence>
<dbReference type="OrthoDB" id="5187023at2"/>
<comment type="caution">
    <text evidence="2">The sequence shown here is derived from an EMBL/GenBank/DDBJ whole genome shotgun (WGS) entry which is preliminary data.</text>
</comment>
<evidence type="ECO:0000259" key="1">
    <source>
        <dbReference type="SMART" id="SM00960"/>
    </source>
</evidence>